<dbReference type="PANTHER" id="PTHR35848:SF9">
    <property type="entry name" value="SLL1358 PROTEIN"/>
    <property type="match status" value="1"/>
</dbReference>
<dbReference type="InterPro" id="IPR051610">
    <property type="entry name" value="GPI/OXD"/>
</dbReference>
<keyword evidence="1" id="KW-0479">Metal-binding</keyword>
<gene>
    <name evidence="3" type="ORF">H9L12_06075</name>
</gene>
<dbReference type="Gene3D" id="2.60.120.10">
    <property type="entry name" value="Jelly Rolls"/>
    <property type="match status" value="1"/>
</dbReference>
<dbReference type="AlphaFoldDB" id="A0A7G9SDX7"/>
<dbReference type="SUPFAM" id="SSF51182">
    <property type="entry name" value="RmlC-like cupins"/>
    <property type="match status" value="1"/>
</dbReference>
<dbReference type="CDD" id="cd02224">
    <property type="entry name" value="cupin_SPO2919-like"/>
    <property type="match status" value="1"/>
</dbReference>
<evidence type="ECO:0000313" key="4">
    <source>
        <dbReference type="Proteomes" id="UP000515955"/>
    </source>
</evidence>
<accession>A0A7G9SDX7</accession>
<keyword evidence="4" id="KW-1185">Reference proteome</keyword>
<dbReference type="InterPro" id="IPR013096">
    <property type="entry name" value="Cupin_2"/>
</dbReference>
<dbReference type="InterPro" id="IPR011051">
    <property type="entry name" value="RmlC_Cupin_sf"/>
</dbReference>
<dbReference type="Pfam" id="PF07883">
    <property type="entry name" value="Cupin_2"/>
    <property type="match status" value="1"/>
</dbReference>
<dbReference type="GO" id="GO:0046872">
    <property type="term" value="F:metal ion binding"/>
    <property type="evidence" value="ECO:0007669"/>
    <property type="project" value="UniProtKB-KW"/>
</dbReference>
<dbReference type="Proteomes" id="UP000515955">
    <property type="component" value="Chromosome"/>
</dbReference>
<proteinExistence type="predicted"/>
<sequence>MPKVDLSQIEEINRTGYPAPFDEPVAGRWQRRLAPATGLTKFGASRVRLKPGAWSSQRHWHEGEDEMVIMLEGEAVLVEDEGETLMRAGDIAAWPAGIANGHHLINRGARDCVFVAIGAGPQEGGGYSEIDMVFTKDGTYARRDGTPYDARRQP</sequence>
<evidence type="ECO:0000259" key="2">
    <source>
        <dbReference type="Pfam" id="PF07883"/>
    </source>
</evidence>
<dbReference type="KEGG" id="srhi:H9L12_06075"/>
<evidence type="ECO:0000256" key="1">
    <source>
        <dbReference type="ARBA" id="ARBA00022723"/>
    </source>
</evidence>
<evidence type="ECO:0000313" key="3">
    <source>
        <dbReference type="EMBL" id="QNN66052.1"/>
    </source>
</evidence>
<name>A0A7G9SDX7_9SPHN</name>
<dbReference type="EMBL" id="CP060717">
    <property type="protein sequence ID" value="QNN66052.1"/>
    <property type="molecule type" value="Genomic_DNA"/>
</dbReference>
<reference evidence="3 4" key="1">
    <citation type="submission" date="2020-08" db="EMBL/GenBank/DDBJ databases">
        <title>Genome sequence of Sphingomonas rhizophila KACC 19189T.</title>
        <authorList>
            <person name="Hyun D.-W."/>
            <person name="Bae J.-W."/>
        </authorList>
    </citation>
    <scope>NUCLEOTIDE SEQUENCE [LARGE SCALE GENOMIC DNA]</scope>
    <source>
        <strain evidence="3 4">KACC 19189</strain>
    </source>
</reference>
<dbReference type="InterPro" id="IPR014710">
    <property type="entry name" value="RmlC-like_jellyroll"/>
</dbReference>
<organism evidence="3 4">
    <name type="scientific">Sphingomonas rhizophila</name>
    <dbReference type="NCBI Taxonomy" id="2071607"/>
    <lineage>
        <taxon>Bacteria</taxon>
        <taxon>Pseudomonadati</taxon>
        <taxon>Pseudomonadota</taxon>
        <taxon>Alphaproteobacteria</taxon>
        <taxon>Sphingomonadales</taxon>
        <taxon>Sphingomonadaceae</taxon>
        <taxon>Sphingomonas</taxon>
    </lineage>
</organism>
<dbReference type="PANTHER" id="PTHR35848">
    <property type="entry name" value="OXALATE-BINDING PROTEIN"/>
    <property type="match status" value="1"/>
</dbReference>
<protein>
    <submittedName>
        <fullName evidence="3">Cupin domain-containing protein</fullName>
    </submittedName>
</protein>
<dbReference type="RefSeq" id="WP_187543037.1">
    <property type="nucleotide sequence ID" value="NZ_CP060717.1"/>
</dbReference>
<feature type="domain" description="Cupin type-2" evidence="2">
    <location>
        <begin position="46"/>
        <end position="117"/>
    </location>
</feature>